<reference evidence="1" key="1">
    <citation type="submission" date="2022-02" db="EMBL/GenBank/DDBJ databases">
        <title>Plant Genome Project.</title>
        <authorList>
            <person name="Zhang R.-G."/>
        </authorList>
    </citation>
    <scope>NUCLEOTIDE SEQUENCE</scope>
    <source>
        <strain evidence="1">AT1</strain>
    </source>
</reference>
<evidence type="ECO:0000313" key="1">
    <source>
        <dbReference type="EMBL" id="KAI8563674.1"/>
    </source>
</evidence>
<protein>
    <submittedName>
        <fullName evidence="1">Uncharacterized protein</fullName>
    </submittedName>
</protein>
<comment type="caution">
    <text evidence="1">The sequence shown here is derived from an EMBL/GenBank/DDBJ whole genome shotgun (WGS) entry which is preliminary data.</text>
</comment>
<sequence>MADHGSGGGGGEVIDQPEDRGGPMEIQTGDQTTTEGAVGTSAAVTGGGDGGVNQQQEIGDEENPHTTEENPHATIPTGAAGFISEAEGPGVVAEGSSVVGGSSGDGGSSGAMSDISGPNGSPPRDSARGKGVVIAEAEKPTEEDRTTEAPSPVEIPEEDIAFRPLLTAATSSRLIPITFDDIAEHTPDEILARLLGSAPILASMF</sequence>
<evidence type="ECO:0000313" key="2">
    <source>
        <dbReference type="Proteomes" id="UP001062846"/>
    </source>
</evidence>
<proteinExistence type="predicted"/>
<gene>
    <name evidence="1" type="ORF">RHMOL_Rhmol03G0127600</name>
</gene>
<dbReference type="EMBL" id="CM046390">
    <property type="protein sequence ID" value="KAI8563674.1"/>
    <property type="molecule type" value="Genomic_DNA"/>
</dbReference>
<name>A0ACC0PEX1_RHOML</name>
<keyword evidence="2" id="KW-1185">Reference proteome</keyword>
<dbReference type="Proteomes" id="UP001062846">
    <property type="component" value="Chromosome 3"/>
</dbReference>
<accession>A0ACC0PEX1</accession>
<organism evidence="1 2">
    <name type="scientific">Rhododendron molle</name>
    <name type="common">Chinese azalea</name>
    <name type="synonym">Azalea mollis</name>
    <dbReference type="NCBI Taxonomy" id="49168"/>
    <lineage>
        <taxon>Eukaryota</taxon>
        <taxon>Viridiplantae</taxon>
        <taxon>Streptophyta</taxon>
        <taxon>Embryophyta</taxon>
        <taxon>Tracheophyta</taxon>
        <taxon>Spermatophyta</taxon>
        <taxon>Magnoliopsida</taxon>
        <taxon>eudicotyledons</taxon>
        <taxon>Gunneridae</taxon>
        <taxon>Pentapetalae</taxon>
        <taxon>asterids</taxon>
        <taxon>Ericales</taxon>
        <taxon>Ericaceae</taxon>
        <taxon>Ericoideae</taxon>
        <taxon>Rhodoreae</taxon>
        <taxon>Rhododendron</taxon>
    </lineage>
</organism>